<dbReference type="EMBL" id="HBUF01054696">
    <property type="protein sequence ID" value="CAG6623346.1"/>
    <property type="molecule type" value="Transcribed_RNA"/>
</dbReference>
<sequence>MKVRLLALVCVSLAQSGTTTSSSLSVANKNSSPTTAQPWFMQAMNDIVTKVKHCWWYNTDLATDDQTTLPYKGEYTNYKECNGEIRIYAPGGYKAENNASAPGTNGKRVLEVRNNVPKGVYVKIKSWGEIWDQDYQDILAEYIVIDRNNGNKIRIRCVAYDGGEKIYEW</sequence>
<accession>A0A8D8Q2T8</accession>
<proteinExistence type="predicted"/>
<organism evidence="2">
    <name type="scientific">Cacopsylla melanoneura</name>
    <dbReference type="NCBI Taxonomy" id="428564"/>
    <lineage>
        <taxon>Eukaryota</taxon>
        <taxon>Metazoa</taxon>
        <taxon>Ecdysozoa</taxon>
        <taxon>Arthropoda</taxon>
        <taxon>Hexapoda</taxon>
        <taxon>Insecta</taxon>
        <taxon>Pterygota</taxon>
        <taxon>Neoptera</taxon>
        <taxon>Paraneoptera</taxon>
        <taxon>Hemiptera</taxon>
        <taxon>Sternorrhyncha</taxon>
        <taxon>Psylloidea</taxon>
        <taxon>Psyllidae</taxon>
        <taxon>Psyllinae</taxon>
        <taxon>Cacopsylla</taxon>
    </lineage>
</organism>
<dbReference type="EMBL" id="HBUF01054698">
    <property type="protein sequence ID" value="CAG6623348.1"/>
    <property type="molecule type" value="Transcribed_RNA"/>
</dbReference>
<protein>
    <submittedName>
        <fullName evidence="2">Uncharacterized protein</fullName>
    </submittedName>
</protein>
<feature type="signal peptide" evidence="1">
    <location>
        <begin position="1"/>
        <end position="16"/>
    </location>
</feature>
<dbReference type="EMBL" id="HBUF01054697">
    <property type="protein sequence ID" value="CAG6623347.1"/>
    <property type="molecule type" value="Transcribed_RNA"/>
</dbReference>
<keyword evidence="1" id="KW-0732">Signal</keyword>
<dbReference type="AlphaFoldDB" id="A0A8D8Q2T8"/>
<feature type="chain" id="PRO_5036261721" evidence="1">
    <location>
        <begin position="17"/>
        <end position="169"/>
    </location>
</feature>
<evidence type="ECO:0000256" key="1">
    <source>
        <dbReference type="SAM" id="SignalP"/>
    </source>
</evidence>
<evidence type="ECO:0000313" key="2">
    <source>
        <dbReference type="EMBL" id="CAG6623346.1"/>
    </source>
</evidence>
<reference evidence="2" key="1">
    <citation type="submission" date="2021-05" db="EMBL/GenBank/DDBJ databases">
        <authorList>
            <person name="Alioto T."/>
            <person name="Alioto T."/>
            <person name="Gomez Garrido J."/>
        </authorList>
    </citation>
    <scope>NUCLEOTIDE SEQUENCE</scope>
</reference>
<name>A0A8D8Q2T8_9HEMI</name>